<dbReference type="Proteomes" id="UP001341840">
    <property type="component" value="Unassembled WGS sequence"/>
</dbReference>
<sequence>MISRNSLHPQGHDDKGTGWRSTLRAASYSKRKTGNQQLLLQNLTAKAHPQDRNHAKGEGPENFVLPPTPSNSSCLEFLNLQTSEEYCNIHPLTLILFFIHGTVHTPPPILVSESSHPLPPSSFFAVPSSSPVSFYLRTASPLRHQPCVEFFLRAVFLFLDAGGLNELHRSPSSSSSSKTFGSDTKK</sequence>
<gene>
    <name evidence="2" type="ORF">PIB30_008069</name>
</gene>
<dbReference type="EMBL" id="JASCZI010181260">
    <property type="protein sequence ID" value="MED6180213.1"/>
    <property type="molecule type" value="Genomic_DNA"/>
</dbReference>
<organism evidence="2 3">
    <name type="scientific">Stylosanthes scabra</name>
    <dbReference type="NCBI Taxonomy" id="79078"/>
    <lineage>
        <taxon>Eukaryota</taxon>
        <taxon>Viridiplantae</taxon>
        <taxon>Streptophyta</taxon>
        <taxon>Embryophyta</taxon>
        <taxon>Tracheophyta</taxon>
        <taxon>Spermatophyta</taxon>
        <taxon>Magnoliopsida</taxon>
        <taxon>eudicotyledons</taxon>
        <taxon>Gunneridae</taxon>
        <taxon>Pentapetalae</taxon>
        <taxon>rosids</taxon>
        <taxon>fabids</taxon>
        <taxon>Fabales</taxon>
        <taxon>Fabaceae</taxon>
        <taxon>Papilionoideae</taxon>
        <taxon>50 kb inversion clade</taxon>
        <taxon>dalbergioids sensu lato</taxon>
        <taxon>Dalbergieae</taxon>
        <taxon>Pterocarpus clade</taxon>
        <taxon>Stylosanthes</taxon>
    </lineage>
</organism>
<reference evidence="2 3" key="1">
    <citation type="journal article" date="2023" name="Plants (Basel)">
        <title>Bridging the Gap: Combining Genomics and Transcriptomics Approaches to Understand Stylosanthes scabra, an Orphan Legume from the Brazilian Caatinga.</title>
        <authorList>
            <person name="Ferreira-Neto J.R.C."/>
            <person name="da Silva M.D."/>
            <person name="Binneck E."/>
            <person name="de Melo N.F."/>
            <person name="da Silva R.H."/>
            <person name="de Melo A.L.T.M."/>
            <person name="Pandolfi V."/>
            <person name="Bustamante F.O."/>
            <person name="Brasileiro-Vidal A.C."/>
            <person name="Benko-Iseppon A.M."/>
        </authorList>
    </citation>
    <scope>NUCLEOTIDE SEQUENCE [LARGE SCALE GENOMIC DNA]</scope>
    <source>
        <tissue evidence="2">Leaves</tissue>
    </source>
</reference>
<evidence type="ECO:0000256" key="1">
    <source>
        <dbReference type="SAM" id="MobiDB-lite"/>
    </source>
</evidence>
<accession>A0ABU6W8C1</accession>
<evidence type="ECO:0000313" key="2">
    <source>
        <dbReference type="EMBL" id="MED6180213.1"/>
    </source>
</evidence>
<feature type="region of interest" description="Disordered" evidence="1">
    <location>
        <begin position="1"/>
        <end position="20"/>
    </location>
</feature>
<proteinExistence type="predicted"/>
<protein>
    <submittedName>
        <fullName evidence="2">Uncharacterized protein</fullName>
    </submittedName>
</protein>
<feature type="region of interest" description="Disordered" evidence="1">
    <location>
        <begin position="46"/>
        <end position="65"/>
    </location>
</feature>
<evidence type="ECO:0000313" key="3">
    <source>
        <dbReference type="Proteomes" id="UP001341840"/>
    </source>
</evidence>
<feature type="compositionally biased region" description="Basic and acidic residues" evidence="1">
    <location>
        <begin position="48"/>
        <end position="59"/>
    </location>
</feature>
<comment type="caution">
    <text evidence="2">The sequence shown here is derived from an EMBL/GenBank/DDBJ whole genome shotgun (WGS) entry which is preliminary data.</text>
</comment>
<name>A0ABU6W8C1_9FABA</name>
<keyword evidence="3" id="KW-1185">Reference proteome</keyword>